<evidence type="ECO:0000256" key="2">
    <source>
        <dbReference type="ARBA" id="ARBA00012254"/>
    </source>
</evidence>
<protein>
    <recommendedName>
        <fullName evidence="2">phosphoribosylglycinamide formyltransferase 1</fullName>
        <ecNumber evidence="2">2.1.2.2</ecNumber>
    </recommendedName>
</protein>
<sequence>MSIKIIMLTGGGESSAFMFNGLKDTTPISKVVVEGKGNKKKFLKRRVKRLGYVKVFGQILFQLSVPKILNRFSKNRTEEIKSQYNLDSSAIPSDKIINVPSVNSKECIAFLQKENPDLIIVNGTRIISKKVLNCIDTTFVNTHVGITPKYRGVHGGYWALANNDKKNCGVTVHLVDAGIDTGGVLFQKTISPNQNDNFTTYTYLQIGEGIQLMKLAVDDFRKNKLREIESMTSKSMIWSHPTLWYYLYTRFSKGVK</sequence>
<dbReference type="Gene3D" id="3.40.50.170">
    <property type="entry name" value="Formyl transferase, N-terminal domain"/>
    <property type="match status" value="1"/>
</dbReference>
<dbReference type="EMBL" id="JAVTTP010000001">
    <property type="protein sequence ID" value="MDT7830196.1"/>
    <property type="molecule type" value="Genomic_DNA"/>
</dbReference>
<evidence type="ECO:0000259" key="5">
    <source>
        <dbReference type="Pfam" id="PF00551"/>
    </source>
</evidence>
<dbReference type="Pfam" id="PF00551">
    <property type="entry name" value="Formyl_trans_N"/>
    <property type="match status" value="1"/>
</dbReference>
<dbReference type="PANTHER" id="PTHR43369">
    <property type="entry name" value="PHOSPHORIBOSYLGLYCINAMIDE FORMYLTRANSFERASE"/>
    <property type="match status" value="1"/>
</dbReference>
<organism evidence="6 7">
    <name type="scientific">Pricia mediterranea</name>
    <dbReference type="NCBI Taxonomy" id="3076079"/>
    <lineage>
        <taxon>Bacteria</taxon>
        <taxon>Pseudomonadati</taxon>
        <taxon>Bacteroidota</taxon>
        <taxon>Flavobacteriia</taxon>
        <taxon>Flavobacteriales</taxon>
        <taxon>Flavobacteriaceae</taxon>
        <taxon>Pricia</taxon>
    </lineage>
</organism>
<accession>A0ABU3L8X4</accession>
<comment type="pathway">
    <text evidence="1">Purine metabolism; IMP biosynthesis via de novo pathway; N(2)-formyl-N(1)-(5-phospho-D-ribosyl)glycinamide from N(1)-(5-phospho-D-ribosyl)glycinamide (10-formyl THF route): step 1/1.</text>
</comment>
<keyword evidence="4" id="KW-0658">Purine biosynthesis</keyword>
<dbReference type="InterPro" id="IPR036477">
    <property type="entry name" value="Formyl_transf_N_sf"/>
</dbReference>
<gene>
    <name evidence="6" type="ORF">RQM65_16125</name>
</gene>
<proteinExistence type="predicted"/>
<dbReference type="InterPro" id="IPR002376">
    <property type="entry name" value="Formyl_transf_N"/>
</dbReference>
<dbReference type="GO" id="GO:0016740">
    <property type="term" value="F:transferase activity"/>
    <property type="evidence" value="ECO:0007669"/>
    <property type="project" value="UniProtKB-KW"/>
</dbReference>
<evidence type="ECO:0000313" key="6">
    <source>
        <dbReference type="EMBL" id="MDT7830196.1"/>
    </source>
</evidence>
<comment type="caution">
    <text evidence="6">The sequence shown here is derived from an EMBL/GenBank/DDBJ whole genome shotgun (WGS) entry which is preliminary data.</text>
</comment>
<dbReference type="EC" id="2.1.2.2" evidence="2"/>
<dbReference type="CDD" id="cd08653">
    <property type="entry name" value="FMT_core_like_3"/>
    <property type="match status" value="1"/>
</dbReference>
<evidence type="ECO:0000256" key="4">
    <source>
        <dbReference type="ARBA" id="ARBA00022755"/>
    </source>
</evidence>
<dbReference type="SUPFAM" id="SSF53328">
    <property type="entry name" value="Formyltransferase"/>
    <property type="match status" value="1"/>
</dbReference>
<evidence type="ECO:0000313" key="7">
    <source>
        <dbReference type="Proteomes" id="UP001250656"/>
    </source>
</evidence>
<name>A0ABU3L8X4_9FLAO</name>
<keyword evidence="7" id="KW-1185">Reference proteome</keyword>
<evidence type="ECO:0000256" key="3">
    <source>
        <dbReference type="ARBA" id="ARBA00022679"/>
    </source>
</evidence>
<keyword evidence="3 6" id="KW-0808">Transferase</keyword>
<dbReference type="Proteomes" id="UP001250656">
    <property type="component" value="Unassembled WGS sequence"/>
</dbReference>
<feature type="domain" description="Formyl transferase N-terminal" evidence="5">
    <location>
        <begin position="89"/>
        <end position="199"/>
    </location>
</feature>
<reference evidence="6 7" key="1">
    <citation type="submission" date="2023-09" db="EMBL/GenBank/DDBJ databases">
        <title>Novel taxa isolated from Blanes Bay.</title>
        <authorList>
            <person name="Rey-Velasco X."/>
            <person name="Lucena T."/>
        </authorList>
    </citation>
    <scope>NUCLEOTIDE SEQUENCE [LARGE SCALE GENOMIC DNA]</scope>
    <source>
        <strain evidence="6 7">S334</strain>
    </source>
</reference>
<dbReference type="PANTHER" id="PTHR43369:SF2">
    <property type="entry name" value="PHOSPHORIBOSYLGLYCINAMIDE FORMYLTRANSFERASE"/>
    <property type="match status" value="1"/>
</dbReference>
<dbReference type="RefSeq" id="WP_314016448.1">
    <property type="nucleotide sequence ID" value="NZ_JAVTTP010000001.1"/>
</dbReference>
<evidence type="ECO:0000256" key="1">
    <source>
        <dbReference type="ARBA" id="ARBA00005054"/>
    </source>
</evidence>